<dbReference type="EMBL" id="CAJVPI010002980">
    <property type="protein sequence ID" value="CAG8652416.1"/>
    <property type="molecule type" value="Genomic_DNA"/>
</dbReference>
<proteinExistence type="predicted"/>
<comment type="caution">
    <text evidence="1">The sequence shown here is derived from an EMBL/GenBank/DDBJ whole genome shotgun (WGS) entry which is preliminary data.</text>
</comment>
<dbReference type="Proteomes" id="UP000789739">
    <property type="component" value="Unassembled WGS sequence"/>
</dbReference>
<keyword evidence="2" id="KW-1185">Reference proteome</keyword>
<reference evidence="1" key="1">
    <citation type="submission" date="2021-06" db="EMBL/GenBank/DDBJ databases">
        <authorList>
            <person name="Kallberg Y."/>
            <person name="Tangrot J."/>
            <person name="Rosling A."/>
        </authorList>
    </citation>
    <scope>NUCLEOTIDE SEQUENCE</scope>
    <source>
        <strain evidence="1">BR232B</strain>
    </source>
</reference>
<organism evidence="1 2">
    <name type="scientific">Paraglomus brasilianum</name>
    <dbReference type="NCBI Taxonomy" id="144538"/>
    <lineage>
        <taxon>Eukaryota</taxon>
        <taxon>Fungi</taxon>
        <taxon>Fungi incertae sedis</taxon>
        <taxon>Mucoromycota</taxon>
        <taxon>Glomeromycotina</taxon>
        <taxon>Glomeromycetes</taxon>
        <taxon>Paraglomerales</taxon>
        <taxon>Paraglomeraceae</taxon>
        <taxon>Paraglomus</taxon>
    </lineage>
</organism>
<gene>
    <name evidence="1" type="ORF">PBRASI_LOCUS10333</name>
</gene>
<dbReference type="AlphaFoldDB" id="A0A9N9DY47"/>
<accession>A0A9N9DY47</accession>
<evidence type="ECO:0000313" key="2">
    <source>
        <dbReference type="Proteomes" id="UP000789739"/>
    </source>
</evidence>
<name>A0A9N9DY47_9GLOM</name>
<sequence>MFLNGGYNEKHRTLCLQAYQSDQGIVFEAYVDTAQQISNLLDYQKQTYITKAKTVGPQHHYGQDVNLISMGILMGRPDEYLTVTL</sequence>
<protein>
    <submittedName>
        <fullName evidence="1">3204_t:CDS:1</fullName>
    </submittedName>
</protein>
<evidence type="ECO:0000313" key="1">
    <source>
        <dbReference type="EMBL" id="CAG8652416.1"/>
    </source>
</evidence>